<dbReference type="Gene3D" id="1.20.1050.10">
    <property type="match status" value="1"/>
</dbReference>
<feature type="domain" description="GST N-terminal" evidence="2">
    <location>
        <begin position="1"/>
        <end position="79"/>
    </location>
</feature>
<dbReference type="CDD" id="cd00570">
    <property type="entry name" value="GST_N_family"/>
    <property type="match status" value="1"/>
</dbReference>
<sequence length="229" mass="26175">MSKLLHYPLCPFSRSIRLALAECGVAFELKEERPWEWRPDFIRLNPAGSVPVFVTENDFPICGAYAISEYFQETELAEGEPHSFQLFPGDADERAEVRRLIDWFHGKFNGEVTTYILDEKVFRSFGPRSSSPDMEAMRAGRENLRYHLAYIGHLVESRSWLAGEALSFADLAAAAHLSSLDYLGEVPWEEFEQAKNWYALLKSRPSFRPLLGDRVPGFTPPDSYADLDF</sequence>
<evidence type="ECO:0000313" key="4">
    <source>
        <dbReference type="EMBL" id="ODA67806.1"/>
    </source>
</evidence>
<gene>
    <name evidence="4" type="ORF">A7A08_00972</name>
</gene>
<keyword evidence="4" id="KW-0808">Transferase</keyword>
<dbReference type="CDD" id="cd00299">
    <property type="entry name" value="GST_C_family"/>
    <property type="match status" value="1"/>
</dbReference>
<dbReference type="InterPro" id="IPR036249">
    <property type="entry name" value="Thioredoxin-like_sf"/>
</dbReference>
<dbReference type="SFLD" id="SFLDS00019">
    <property type="entry name" value="Glutathione_Transferase_(cytos"/>
    <property type="match status" value="1"/>
</dbReference>
<dbReference type="OrthoDB" id="9794721at2"/>
<protein>
    <submittedName>
        <fullName evidence="4">Glutathione S-transferase</fullName>
        <ecNumber evidence="4">2.5.1.18</ecNumber>
    </submittedName>
</protein>
<dbReference type="InterPro" id="IPR040079">
    <property type="entry name" value="Glutathione_S-Trfase"/>
</dbReference>
<dbReference type="Gene3D" id="3.40.30.10">
    <property type="entry name" value="Glutaredoxin"/>
    <property type="match status" value="1"/>
</dbReference>
<dbReference type="GO" id="GO:0004364">
    <property type="term" value="F:glutathione transferase activity"/>
    <property type="evidence" value="ECO:0007669"/>
    <property type="project" value="UniProtKB-EC"/>
</dbReference>
<dbReference type="InterPro" id="IPR010987">
    <property type="entry name" value="Glutathione-S-Trfase_C-like"/>
</dbReference>
<dbReference type="SFLD" id="SFLDG00358">
    <property type="entry name" value="Main_(cytGST)"/>
    <property type="match status" value="1"/>
</dbReference>
<dbReference type="PATRIC" id="fig|1177755.3.peg.976"/>
<dbReference type="Proteomes" id="UP000095087">
    <property type="component" value="Unassembled WGS sequence"/>
</dbReference>
<dbReference type="Pfam" id="PF13409">
    <property type="entry name" value="GST_N_2"/>
    <property type="match status" value="1"/>
</dbReference>
<dbReference type="RefSeq" id="WP_069094375.1">
    <property type="nucleotide sequence ID" value="NZ_MASI01000002.1"/>
</dbReference>
<name>A0A1E2RZY5_9HYPH</name>
<dbReference type="EC" id="2.5.1.18" evidence="4"/>
<dbReference type="SUPFAM" id="SSF47616">
    <property type="entry name" value="GST C-terminal domain-like"/>
    <property type="match status" value="1"/>
</dbReference>
<organism evidence="4 5">
    <name type="scientific">Methyloligella halotolerans</name>
    <dbReference type="NCBI Taxonomy" id="1177755"/>
    <lineage>
        <taxon>Bacteria</taxon>
        <taxon>Pseudomonadati</taxon>
        <taxon>Pseudomonadota</taxon>
        <taxon>Alphaproteobacteria</taxon>
        <taxon>Hyphomicrobiales</taxon>
        <taxon>Hyphomicrobiaceae</taxon>
        <taxon>Methyloligella</taxon>
    </lineage>
</organism>
<dbReference type="PANTHER" id="PTHR43969:SF9">
    <property type="entry name" value="GLUTATHIONE S TRANSFERASE D10, ISOFORM A-RELATED"/>
    <property type="match status" value="1"/>
</dbReference>
<keyword evidence="5" id="KW-1185">Reference proteome</keyword>
<reference evidence="4 5" key="1">
    <citation type="submission" date="2016-07" db="EMBL/GenBank/DDBJ databases">
        <title>Draft genome sequence of Methyloligella halotolerans C2T (VKM B-2706T=CCUG 61687T=DSM 25045T), a halotolerant polyhydroxybutyrate accumulating methylotroph.</title>
        <authorList>
            <person name="Vasilenko O.V."/>
            <person name="Doronina N.V."/>
            <person name="Poroshina M.N."/>
            <person name="Tarlachkov S.V."/>
            <person name="Trotsenko Y.A."/>
        </authorList>
    </citation>
    <scope>NUCLEOTIDE SEQUENCE [LARGE SCALE GENOMIC DNA]</scope>
    <source>
        <strain evidence="4 5">VKM B-2706</strain>
    </source>
</reference>
<evidence type="ECO:0000259" key="2">
    <source>
        <dbReference type="PROSITE" id="PS50404"/>
    </source>
</evidence>
<dbReference type="SUPFAM" id="SSF52833">
    <property type="entry name" value="Thioredoxin-like"/>
    <property type="match status" value="1"/>
</dbReference>
<comment type="caution">
    <text evidence="4">The sequence shown here is derived from an EMBL/GenBank/DDBJ whole genome shotgun (WGS) entry which is preliminary data.</text>
</comment>
<dbReference type="InterPro" id="IPR004046">
    <property type="entry name" value="GST_C"/>
</dbReference>
<accession>A0A1E2RZY5</accession>
<comment type="subunit">
    <text evidence="1">Homodimer.</text>
</comment>
<dbReference type="EMBL" id="MASI01000002">
    <property type="protein sequence ID" value="ODA67806.1"/>
    <property type="molecule type" value="Genomic_DNA"/>
</dbReference>
<evidence type="ECO:0000259" key="3">
    <source>
        <dbReference type="PROSITE" id="PS50405"/>
    </source>
</evidence>
<evidence type="ECO:0000256" key="1">
    <source>
        <dbReference type="ARBA" id="ARBA00011738"/>
    </source>
</evidence>
<dbReference type="InterPro" id="IPR036282">
    <property type="entry name" value="Glutathione-S-Trfase_C_sf"/>
</dbReference>
<evidence type="ECO:0000313" key="5">
    <source>
        <dbReference type="Proteomes" id="UP000095087"/>
    </source>
</evidence>
<dbReference type="STRING" id="1177755.A7A08_00972"/>
<dbReference type="Pfam" id="PF00043">
    <property type="entry name" value="GST_C"/>
    <property type="match status" value="1"/>
</dbReference>
<proteinExistence type="predicted"/>
<dbReference type="PANTHER" id="PTHR43969">
    <property type="entry name" value="GLUTATHIONE S TRANSFERASE D10, ISOFORM A-RELATED"/>
    <property type="match status" value="1"/>
</dbReference>
<dbReference type="InterPro" id="IPR004045">
    <property type="entry name" value="Glutathione_S-Trfase_N"/>
</dbReference>
<dbReference type="PROSITE" id="PS50405">
    <property type="entry name" value="GST_CTER"/>
    <property type="match status" value="1"/>
</dbReference>
<dbReference type="PROSITE" id="PS50404">
    <property type="entry name" value="GST_NTER"/>
    <property type="match status" value="1"/>
</dbReference>
<dbReference type="GO" id="GO:0006749">
    <property type="term" value="P:glutathione metabolic process"/>
    <property type="evidence" value="ECO:0007669"/>
    <property type="project" value="TreeGrafter"/>
</dbReference>
<feature type="domain" description="GST C-terminal" evidence="3">
    <location>
        <begin position="90"/>
        <end position="229"/>
    </location>
</feature>
<dbReference type="AlphaFoldDB" id="A0A1E2RZY5"/>